<gene>
    <name evidence="2" type="ORF">AYI69_g10399</name>
</gene>
<sequence length="24" mass="2938">MIYQLLQERNRDPDPEPEEPYFSA</sequence>
<dbReference type="AlphaFoldDB" id="A0A1R1X600"/>
<protein>
    <submittedName>
        <fullName evidence="2">Uncharacterized protein</fullName>
    </submittedName>
</protein>
<reference evidence="3" key="1">
    <citation type="submission" date="2017-01" db="EMBL/GenBank/DDBJ databases">
        <authorList>
            <person name="Wang Y."/>
            <person name="White M."/>
            <person name="Kvist S."/>
            <person name="Moncalvo J.-M."/>
        </authorList>
    </citation>
    <scope>NUCLEOTIDE SEQUENCE [LARGE SCALE GENOMIC DNA]</scope>
    <source>
        <strain evidence="3">ID-206-W2</strain>
    </source>
</reference>
<dbReference type="Proteomes" id="UP000187429">
    <property type="component" value="Unassembled WGS sequence"/>
</dbReference>
<feature type="compositionally biased region" description="Acidic residues" evidence="1">
    <location>
        <begin position="15"/>
        <end position="24"/>
    </location>
</feature>
<name>A0A1R1X600_9FUNG</name>
<keyword evidence="3" id="KW-1185">Reference proteome</keyword>
<dbReference type="EMBL" id="LSSM01006779">
    <property type="protein sequence ID" value="OMJ10068.1"/>
    <property type="molecule type" value="Genomic_DNA"/>
</dbReference>
<feature type="non-terminal residue" evidence="2">
    <location>
        <position position="24"/>
    </location>
</feature>
<accession>A0A1R1X600</accession>
<evidence type="ECO:0000256" key="1">
    <source>
        <dbReference type="SAM" id="MobiDB-lite"/>
    </source>
</evidence>
<comment type="caution">
    <text evidence="2">The sequence shown here is derived from an EMBL/GenBank/DDBJ whole genome shotgun (WGS) entry which is preliminary data.</text>
</comment>
<evidence type="ECO:0000313" key="3">
    <source>
        <dbReference type="Proteomes" id="UP000187429"/>
    </source>
</evidence>
<proteinExistence type="predicted"/>
<organism evidence="2 3">
    <name type="scientific">Smittium culicis</name>
    <dbReference type="NCBI Taxonomy" id="133412"/>
    <lineage>
        <taxon>Eukaryota</taxon>
        <taxon>Fungi</taxon>
        <taxon>Fungi incertae sedis</taxon>
        <taxon>Zoopagomycota</taxon>
        <taxon>Kickxellomycotina</taxon>
        <taxon>Harpellomycetes</taxon>
        <taxon>Harpellales</taxon>
        <taxon>Legeriomycetaceae</taxon>
        <taxon>Smittium</taxon>
    </lineage>
</organism>
<feature type="region of interest" description="Disordered" evidence="1">
    <location>
        <begin position="1"/>
        <end position="24"/>
    </location>
</feature>
<evidence type="ECO:0000313" key="2">
    <source>
        <dbReference type="EMBL" id="OMJ10068.1"/>
    </source>
</evidence>